<dbReference type="GO" id="GO:0005829">
    <property type="term" value="C:cytosol"/>
    <property type="evidence" value="ECO:0007669"/>
    <property type="project" value="TreeGrafter"/>
</dbReference>
<dbReference type="Pfam" id="PF00117">
    <property type="entry name" value="GATase"/>
    <property type="match status" value="1"/>
</dbReference>
<dbReference type="PROSITE" id="PS51273">
    <property type="entry name" value="GATASE_TYPE_1"/>
    <property type="match status" value="1"/>
</dbReference>
<dbReference type="FunCoup" id="A0A1X2HN93">
    <property type="interactions" value="270"/>
</dbReference>
<dbReference type="Proteomes" id="UP000242180">
    <property type="component" value="Unassembled WGS sequence"/>
</dbReference>
<proteinExistence type="predicted"/>
<dbReference type="OrthoDB" id="92161at2759"/>
<dbReference type="AlphaFoldDB" id="A0A1X2HN93"/>
<gene>
    <name evidence="3" type="ORF">BCR43DRAFT_433797</name>
</gene>
<keyword evidence="3" id="KW-0315">Glutamine amidotransferase</keyword>
<dbReference type="InterPro" id="IPR017926">
    <property type="entry name" value="GATASE"/>
</dbReference>
<dbReference type="Gene3D" id="3.40.50.880">
    <property type="match status" value="2"/>
</dbReference>
<sequence length="264" mass="29937">MVQKLHLALLVCDTPKPEVLEKYGDYPRMFTRIFEQASADRNVEITWEYFDVVHKQEYPDLRDLADNKTFDAVVITGSAASAYKDEPWIVKLVEYVCMLRSEPYKSNVRLVGICFGHQIIARACGGHCEKNPNGWERVHQVHQDHVKELPSGFHSLATTAPHTPIHALVSDDNQCITIQGHPEFRRDVARILLRLRRDAGIVPEDYANCQLEKLDHESESADDDVWLVGKFVDFILGRLPLPTKDQVSPDTGAVRGPNVRIGND</sequence>
<dbReference type="InterPro" id="IPR044992">
    <property type="entry name" value="ChyE-like"/>
</dbReference>
<evidence type="ECO:0000313" key="4">
    <source>
        <dbReference type="Proteomes" id="UP000242180"/>
    </source>
</evidence>
<name>A0A1X2HN93_SYNRA</name>
<organism evidence="3 4">
    <name type="scientific">Syncephalastrum racemosum</name>
    <name type="common">Filamentous fungus</name>
    <dbReference type="NCBI Taxonomy" id="13706"/>
    <lineage>
        <taxon>Eukaryota</taxon>
        <taxon>Fungi</taxon>
        <taxon>Fungi incertae sedis</taxon>
        <taxon>Mucoromycota</taxon>
        <taxon>Mucoromycotina</taxon>
        <taxon>Mucoromycetes</taxon>
        <taxon>Mucorales</taxon>
        <taxon>Syncephalastraceae</taxon>
        <taxon>Syncephalastrum</taxon>
    </lineage>
</organism>
<protein>
    <submittedName>
        <fullName evidence="3">Class I glutamine amidotransferase-like protein</fullName>
    </submittedName>
</protein>
<dbReference type="PANTHER" id="PTHR42695:SF5">
    <property type="entry name" value="GLUTAMINE AMIDOTRANSFERASE YLR126C-RELATED"/>
    <property type="match status" value="1"/>
</dbReference>
<feature type="region of interest" description="Disordered" evidence="1">
    <location>
        <begin position="245"/>
        <end position="264"/>
    </location>
</feature>
<dbReference type="STRING" id="13706.A0A1X2HN93"/>
<dbReference type="InParanoid" id="A0A1X2HN93"/>
<keyword evidence="3" id="KW-0808">Transferase</keyword>
<keyword evidence="4" id="KW-1185">Reference proteome</keyword>
<feature type="domain" description="Glutamine amidotransferase" evidence="2">
    <location>
        <begin position="34"/>
        <end position="185"/>
    </location>
</feature>
<dbReference type="OMA" id="VERNAKW"/>
<dbReference type="CDD" id="cd01741">
    <property type="entry name" value="GATase1_1"/>
    <property type="match status" value="1"/>
</dbReference>
<dbReference type="GO" id="GO:0005634">
    <property type="term" value="C:nucleus"/>
    <property type="evidence" value="ECO:0007669"/>
    <property type="project" value="TreeGrafter"/>
</dbReference>
<evidence type="ECO:0000256" key="1">
    <source>
        <dbReference type="SAM" id="MobiDB-lite"/>
    </source>
</evidence>
<dbReference type="SUPFAM" id="SSF52317">
    <property type="entry name" value="Class I glutamine amidotransferase-like"/>
    <property type="match status" value="1"/>
</dbReference>
<accession>A0A1X2HN93</accession>
<evidence type="ECO:0000259" key="2">
    <source>
        <dbReference type="Pfam" id="PF00117"/>
    </source>
</evidence>
<comment type="caution">
    <text evidence="3">The sequence shown here is derived from an EMBL/GenBank/DDBJ whole genome shotgun (WGS) entry which is preliminary data.</text>
</comment>
<dbReference type="EMBL" id="MCGN01000002">
    <property type="protein sequence ID" value="ORZ00831.1"/>
    <property type="molecule type" value="Genomic_DNA"/>
</dbReference>
<dbReference type="GO" id="GO:0016740">
    <property type="term" value="F:transferase activity"/>
    <property type="evidence" value="ECO:0007669"/>
    <property type="project" value="UniProtKB-KW"/>
</dbReference>
<dbReference type="InterPro" id="IPR029062">
    <property type="entry name" value="Class_I_gatase-like"/>
</dbReference>
<reference evidence="3 4" key="1">
    <citation type="submission" date="2016-07" db="EMBL/GenBank/DDBJ databases">
        <title>Pervasive Adenine N6-methylation of Active Genes in Fungi.</title>
        <authorList>
            <consortium name="DOE Joint Genome Institute"/>
            <person name="Mondo S.J."/>
            <person name="Dannebaum R.O."/>
            <person name="Kuo R.C."/>
            <person name="Labutti K."/>
            <person name="Haridas S."/>
            <person name="Kuo A."/>
            <person name="Salamov A."/>
            <person name="Ahrendt S.R."/>
            <person name="Lipzen A."/>
            <person name="Sullivan W."/>
            <person name="Andreopoulos W.B."/>
            <person name="Clum A."/>
            <person name="Lindquist E."/>
            <person name="Daum C."/>
            <person name="Ramamoorthy G.K."/>
            <person name="Gryganskyi A."/>
            <person name="Culley D."/>
            <person name="Magnuson J.K."/>
            <person name="James T.Y."/>
            <person name="O'Malley M.A."/>
            <person name="Stajich J.E."/>
            <person name="Spatafora J.W."/>
            <person name="Visel A."/>
            <person name="Grigoriev I.V."/>
        </authorList>
    </citation>
    <scope>NUCLEOTIDE SEQUENCE [LARGE SCALE GENOMIC DNA]</scope>
    <source>
        <strain evidence="3 4">NRRL 2496</strain>
    </source>
</reference>
<dbReference type="PANTHER" id="PTHR42695">
    <property type="entry name" value="GLUTAMINE AMIDOTRANSFERASE YLR126C-RELATED"/>
    <property type="match status" value="1"/>
</dbReference>
<evidence type="ECO:0000313" key="3">
    <source>
        <dbReference type="EMBL" id="ORZ00831.1"/>
    </source>
</evidence>